<keyword evidence="3" id="KW-1185">Reference proteome</keyword>
<dbReference type="EMBL" id="BAABFX010000037">
    <property type="protein sequence ID" value="GAA4399884.1"/>
    <property type="molecule type" value="Genomic_DNA"/>
</dbReference>
<dbReference type="InterPro" id="IPR050266">
    <property type="entry name" value="AB_hydrolase_sf"/>
</dbReference>
<comment type="caution">
    <text evidence="2">The sequence shown here is derived from an EMBL/GenBank/DDBJ whole genome shotgun (WGS) entry which is preliminary data.</text>
</comment>
<evidence type="ECO:0000259" key="1">
    <source>
        <dbReference type="Pfam" id="PF12697"/>
    </source>
</evidence>
<reference evidence="3" key="1">
    <citation type="journal article" date="2019" name="Int. J. Syst. Evol. Microbiol.">
        <title>The Global Catalogue of Microorganisms (GCM) 10K type strain sequencing project: providing services to taxonomists for standard genome sequencing and annotation.</title>
        <authorList>
            <consortium name="The Broad Institute Genomics Platform"/>
            <consortium name="The Broad Institute Genome Sequencing Center for Infectious Disease"/>
            <person name="Wu L."/>
            <person name="Ma J."/>
        </authorList>
    </citation>
    <scope>NUCLEOTIDE SEQUENCE [LARGE SCALE GENOMIC DNA]</scope>
    <source>
        <strain evidence="3">JCM 17738</strain>
    </source>
</reference>
<name>A0ABP8K3M6_9MICO</name>
<dbReference type="Pfam" id="PF12697">
    <property type="entry name" value="Abhydrolase_6"/>
    <property type="match status" value="1"/>
</dbReference>
<gene>
    <name evidence="2" type="ORF">GCM10023153_26580</name>
</gene>
<organism evidence="2 3">
    <name type="scientific">Ornithinibacter aureus</name>
    <dbReference type="NCBI Taxonomy" id="622664"/>
    <lineage>
        <taxon>Bacteria</taxon>
        <taxon>Bacillati</taxon>
        <taxon>Actinomycetota</taxon>
        <taxon>Actinomycetes</taxon>
        <taxon>Micrococcales</taxon>
        <taxon>Intrasporangiaceae</taxon>
        <taxon>Ornithinibacter</taxon>
    </lineage>
</organism>
<dbReference type="RefSeq" id="WP_159898710.1">
    <property type="nucleotide sequence ID" value="NZ_BAABFX010000037.1"/>
</dbReference>
<dbReference type="Gene3D" id="3.40.50.1820">
    <property type="entry name" value="alpha/beta hydrolase"/>
    <property type="match status" value="1"/>
</dbReference>
<evidence type="ECO:0000313" key="3">
    <source>
        <dbReference type="Proteomes" id="UP001500390"/>
    </source>
</evidence>
<sequence length="243" mass="25632">MAGQVRVVLVHGSQLSAAQWTRYATLLGPDVDLAVPDLPAHGTRRDEAFTWERALEVVGEAVDGGVPGVPVVLVGHSLGGYLAMAYAAAHPQRLSGLGLLGSSAVPAGPGAALYRSIASAEQRLGVDRMSRALDRQFAAMLPEELAAVIKEAGYGFDGIPAAWAGVMGNCRPAMLGEVTCPVLLVNGQLDQLRVDARRYARAAVNARWVRVVTVPHGLHVFPLTHPHETAAALWELVSGARES</sequence>
<dbReference type="Proteomes" id="UP001500390">
    <property type="component" value="Unassembled WGS sequence"/>
</dbReference>
<dbReference type="InterPro" id="IPR029058">
    <property type="entry name" value="AB_hydrolase_fold"/>
</dbReference>
<proteinExistence type="predicted"/>
<dbReference type="InterPro" id="IPR000073">
    <property type="entry name" value="AB_hydrolase_1"/>
</dbReference>
<feature type="domain" description="AB hydrolase-1" evidence="1">
    <location>
        <begin position="7"/>
        <end position="232"/>
    </location>
</feature>
<dbReference type="SUPFAM" id="SSF53474">
    <property type="entry name" value="alpha/beta-Hydrolases"/>
    <property type="match status" value="1"/>
</dbReference>
<protein>
    <recommendedName>
        <fullName evidence="1">AB hydrolase-1 domain-containing protein</fullName>
    </recommendedName>
</protein>
<dbReference type="PANTHER" id="PTHR43798">
    <property type="entry name" value="MONOACYLGLYCEROL LIPASE"/>
    <property type="match status" value="1"/>
</dbReference>
<accession>A0ABP8K3M6</accession>
<dbReference type="PANTHER" id="PTHR43798:SF33">
    <property type="entry name" value="HYDROLASE, PUTATIVE (AFU_ORTHOLOGUE AFUA_2G14860)-RELATED"/>
    <property type="match status" value="1"/>
</dbReference>
<evidence type="ECO:0000313" key="2">
    <source>
        <dbReference type="EMBL" id="GAA4399884.1"/>
    </source>
</evidence>